<dbReference type="CDD" id="cd18793">
    <property type="entry name" value="SF2_C_SNF"/>
    <property type="match status" value="1"/>
</dbReference>
<dbReference type="PANTHER" id="PTHR10799">
    <property type="entry name" value="SNF2/RAD54 HELICASE FAMILY"/>
    <property type="match status" value="1"/>
</dbReference>
<dbReference type="SMART" id="SM00487">
    <property type="entry name" value="DEXDc"/>
    <property type="match status" value="1"/>
</dbReference>
<evidence type="ECO:0000313" key="7">
    <source>
        <dbReference type="Proteomes" id="UP001148932"/>
    </source>
</evidence>
<dbReference type="RefSeq" id="WP_274111180.1">
    <property type="nucleotide sequence ID" value="NZ_JAPCKI010000006.1"/>
</dbReference>
<sequence length="1118" mass="120828">MDLYRRAGVVRIEITPEVEGRWAIEGQVQGSLPEPYEVSVALVLAPNGQVKHWSGDCTCPVGGDCKHAVALTLEAAHQNAAHGPSSARAAEALKTLHERKEALARAEAEARLMHWLQDWDRALGSDAVAPQAPGARAARPECYLYLVSAVGRSRTTVPQLQLEAVVSYPKVTGGWAKPQQIRTQPAPGQAVYDRASDADRQVLQLLRAMPRSVGYYSAYSVAPIGVLEGAVGLLALEQAAATGRLFVDAGGATVGASLRWGDSQPIAWGWKASVPAQGGEGVWGLQATLPSDTATLCDNHPPLYLDATQGVCGPVHAEGLSPAQVAMLLKAPALSATALQKHHAEVARRIGGVLPLPPVLGPLTRVQGVKPVARLHLAPSPPNEVADLGLITAQLRFDYQGHVGWWGGQDLAVLVPGIDGDQVLLQRDALAELNAIERLMDLGLLGTDDGLFGIPGEQSQEDWMHWFDNGFAVLRDAGFVLTLDAALDGWITHADTLDVALLPIGEDEATSPWFALSLGMEINGVRHNILPLLPMLIAAAAQQPPDPATGQPQLPPFAYLRGVGTSGFVRVPTDVLRPWMAALLDLVGDRAHDFAGDSLKLSRMDALRTSAALGEGVVWEGADALHALVAQLRGASALPTVPVPAGVKATLRPYQQQGLNWLQFLRTHGLAGVLADDMGLGKTLQTLAHIQVEKDAGRLTHPALVIAPVSLMGNWQREAARFCPSLRCLVLHGSGRHAVADAVAEHDIVVAPYSLLQRDRERWLSQPWHLVVLDEAQNIKNASSQAAQVVGELQARHRLCLSGTPMENHLGEVWSLFHFLMPGFLGSRQRFKEVFRTPIEKQGDGARMAQLRARITPFMLRRTKALVAGELPPKVESVMPVELTGAQADLYETIRLGMEKTVREALQTKGLAQSQITILDALLKLRQVCCHPALVPLDAAKQVTTSAKLEQLMALLPEMLAEGRRILLFSQFTSMLRLIEAELKKRNLPWVKLTGQSQKRDAIIEQFTSGQVPLFLISLKAGGVGLNLPQADTVIHFDPWWNPAVENQATDRAHRIGQTQSVWVIKLVAQGTIEERILALQERKAQLAGSLYSGAAARKEPLFTEGDLQELLQPLSLS</sequence>
<dbReference type="Pfam" id="PF00176">
    <property type="entry name" value="SNF2-rel_dom"/>
    <property type="match status" value="1"/>
</dbReference>
<accession>A0ABT5RXC2</accession>
<dbReference type="InterPro" id="IPR038718">
    <property type="entry name" value="SNF2-like_sf"/>
</dbReference>
<dbReference type="PROSITE" id="PS50966">
    <property type="entry name" value="ZF_SWIM"/>
    <property type="match status" value="1"/>
</dbReference>
<organism evidence="6 7">
    <name type="scientific">Acidovorax benzenivorans</name>
    <dbReference type="NCBI Taxonomy" id="2987520"/>
    <lineage>
        <taxon>Bacteria</taxon>
        <taxon>Pseudomonadati</taxon>
        <taxon>Pseudomonadota</taxon>
        <taxon>Betaproteobacteria</taxon>
        <taxon>Burkholderiales</taxon>
        <taxon>Comamonadaceae</taxon>
        <taxon>Acidovorax</taxon>
    </lineage>
</organism>
<gene>
    <name evidence="6" type="ORF">OIN59_12950</name>
</gene>
<keyword evidence="1" id="KW-0378">Hydrolase</keyword>
<keyword evidence="6" id="KW-0547">Nucleotide-binding</keyword>
<dbReference type="Proteomes" id="UP001148932">
    <property type="component" value="Unassembled WGS sequence"/>
</dbReference>
<evidence type="ECO:0000256" key="2">
    <source>
        <dbReference type="PROSITE-ProRule" id="PRU00325"/>
    </source>
</evidence>
<dbReference type="InterPro" id="IPR014001">
    <property type="entry name" value="Helicase_ATP-bd"/>
</dbReference>
<dbReference type="SMART" id="SM00490">
    <property type="entry name" value="HELICc"/>
    <property type="match status" value="1"/>
</dbReference>
<dbReference type="InterPro" id="IPR049730">
    <property type="entry name" value="SNF2/RAD54-like_C"/>
</dbReference>
<dbReference type="EMBL" id="JAPCKI010000006">
    <property type="protein sequence ID" value="MDD2178340.1"/>
    <property type="molecule type" value="Genomic_DNA"/>
</dbReference>
<evidence type="ECO:0000259" key="5">
    <source>
        <dbReference type="PROSITE" id="PS51194"/>
    </source>
</evidence>
<evidence type="ECO:0000256" key="1">
    <source>
        <dbReference type="ARBA" id="ARBA00022801"/>
    </source>
</evidence>
<dbReference type="InterPro" id="IPR001650">
    <property type="entry name" value="Helicase_C-like"/>
</dbReference>
<dbReference type="CDD" id="cd18012">
    <property type="entry name" value="DEXQc_arch_SWI2_SNF2"/>
    <property type="match status" value="1"/>
</dbReference>
<keyword evidence="6" id="KW-0067">ATP-binding</keyword>
<dbReference type="SUPFAM" id="SSF52540">
    <property type="entry name" value="P-loop containing nucleoside triphosphate hydrolases"/>
    <property type="match status" value="2"/>
</dbReference>
<dbReference type="InterPro" id="IPR007527">
    <property type="entry name" value="Znf_SWIM"/>
</dbReference>
<evidence type="ECO:0000259" key="3">
    <source>
        <dbReference type="PROSITE" id="PS50966"/>
    </source>
</evidence>
<keyword evidence="6" id="KW-0347">Helicase</keyword>
<feature type="domain" description="Helicase C-terminal" evidence="5">
    <location>
        <begin position="948"/>
        <end position="1109"/>
    </location>
</feature>
<protein>
    <submittedName>
        <fullName evidence="6">DEAD/DEAH box helicase</fullName>
    </submittedName>
</protein>
<dbReference type="GO" id="GO:0004386">
    <property type="term" value="F:helicase activity"/>
    <property type="evidence" value="ECO:0007669"/>
    <property type="project" value="UniProtKB-KW"/>
</dbReference>
<name>A0ABT5RXC2_9BURK</name>
<dbReference type="PROSITE" id="PS51192">
    <property type="entry name" value="HELICASE_ATP_BIND_1"/>
    <property type="match status" value="1"/>
</dbReference>
<keyword evidence="2" id="KW-0863">Zinc-finger</keyword>
<keyword evidence="7" id="KW-1185">Reference proteome</keyword>
<dbReference type="Gene3D" id="3.40.50.10810">
    <property type="entry name" value="Tandem AAA-ATPase domain"/>
    <property type="match status" value="1"/>
</dbReference>
<keyword evidence="2" id="KW-0862">Zinc</keyword>
<keyword evidence="2" id="KW-0479">Metal-binding</keyword>
<dbReference type="InterPro" id="IPR000330">
    <property type="entry name" value="SNF2_N"/>
</dbReference>
<comment type="caution">
    <text evidence="6">The sequence shown here is derived from an EMBL/GenBank/DDBJ whole genome shotgun (WGS) entry which is preliminary data.</text>
</comment>
<dbReference type="PROSITE" id="PS51194">
    <property type="entry name" value="HELICASE_CTER"/>
    <property type="match status" value="1"/>
</dbReference>
<dbReference type="Pfam" id="PF00271">
    <property type="entry name" value="Helicase_C"/>
    <property type="match status" value="1"/>
</dbReference>
<feature type="domain" description="Helicase ATP-binding" evidence="4">
    <location>
        <begin position="663"/>
        <end position="823"/>
    </location>
</feature>
<reference evidence="6" key="1">
    <citation type="submission" date="2022-10" db="EMBL/GenBank/DDBJ databases">
        <title>Description of microaerobic benzene degrading bacteria.</title>
        <authorList>
            <person name="Bedics A."/>
            <person name="Tancsics A."/>
            <person name="Banerjee S."/>
        </authorList>
    </citation>
    <scope>NUCLEOTIDE SEQUENCE</scope>
    <source>
        <strain evidence="6">D2M1</strain>
    </source>
</reference>
<dbReference type="InterPro" id="IPR027417">
    <property type="entry name" value="P-loop_NTPase"/>
</dbReference>
<feature type="domain" description="SWIM-type" evidence="3">
    <location>
        <begin position="36"/>
        <end position="76"/>
    </location>
</feature>
<evidence type="ECO:0000259" key="4">
    <source>
        <dbReference type="PROSITE" id="PS51192"/>
    </source>
</evidence>
<dbReference type="Gene3D" id="3.40.50.300">
    <property type="entry name" value="P-loop containing nucleotide triphosphate hydrolases"/>
    <property type="match status" value="1"/>
</dbReference>
<proteinExistence type="predicted"/>
<evidence type="ECO:0000313" key="6">
    <source>
        <dbReference type="EMBL" id="MDD2178340.1"/>
    </source>
</evidence>